<dbReference type="EMBL" id="JAPVOI010000004">
    <property type="protein sequence ID" value="MCZ4089324.1"/>
    <property type="molecule type" value="Genomic_DNA"/>
</dbReference>
<protein>
    <submittedName>
        <fullName evidence="1">Uncharacterized protein</fullName>
    </submittedName>
</protein>
<evidence type="ECO:0000313" key="1">
    <source>
        <dbReference type="EMBL" id="MCZ4089324.1"/>
    </source>
</evidence>
<comment type="caution">
    <text evidence="1">The sequence shown here is derived from an EMBL/GenBank/DDBJ whole genome shotgun (WGS) entry which is preliminary data.</text>
</comment>
<name>A0ABT4KBV3_9HYPH</name>
<accession>A0ABT4KBV3</accession>
<sequence>MAGNLATFGALGSTALGGRLLGNTGLLSAAASSPRAVRLV</sequence>
<reference evidence="1" key="1">
    <citation type="submission" date="2022-10" db="EMBL/GenBank/DDBJ databases">
        <title>Whole genome sequencing of three plant growth promoting bacteria isolated from Vachellia tortilis subsp. raddiana in Morocco.</title>
        <authorList>
            <person name="Hnini M."/>
            <person name="Zouagui R."/>
            <person name="Zouagui H."/>
            <person name="Chemao Elfihri M.-W."/>
            <person name="Ibrahimi A."/>
            <person name="Sbabou L."/>
            <person name="Aurag J."/>
        </authorList>
    </citation>
    <scope>NUCLEOTIDE SEQUENCE</scope>
    <source>
        <strain evidence="1">LMR678</strain>
    </source>
</reference>
<organism evidence="1 2">
    <name type="scientific">Sinorhizobium psoraleae</name>
    <dbReference type="NCBI Taxonomy" id="520838"/>
    <lineage>
        <taxon>Bacteria</taxon>
        <taxon>Pseudomonadati</taxon>
        <taxon>Pseudomonadota</taxon>
        <taxon>Alphaproteobacteria</taxon>
        <taxon>Hyphomicrobiales</taxon>
        <taxon>Rhizobiaceae</taxon>
        <taxon>Sinorhizobium/Ensifer group</taxon>
        <taxon>Sinorhizobium</taxon>
    </lineage>
</organism>
<dbReference type="Proteomes" id="UP001079430">
    <property type="component" value="Unassembled WGS sequence"/>
</dbReference>
<dbReference type="RefSeq" id="WP_269275887.1">
    <property type="nucleotide sequence ID" value="NZ_JAPVOI010000004.1"/>
</dbReference>
<gene>
    <name evidence="1" type="ORF">O3W52_04390</name>
</gene>
<proteinExistence type="predicted"/>
<evidence type="ECO:0000313" key="2">
    <source>
        <dbReference type="Proteomes" id="UP001079430"/>
    </source>
</evidence>
<keyword evidence="2" id="KW-1185">Reference proteome</keyword>